<feature type="transmembrane region" description="Helical" evidence="7">
    <location>
        <begin position="193"/>
        <end position="210"/>
    </location>
</feature>
<sequence>MTFSGQDSAAIITPVRRLWRRLRLTGRVLWQTLKRFEGEERRRDAAALTYTTLFALVPVITVTYAILSAIPELQSWGDQAHGELLAYVMPEGSETISAYLVQFSQQARKLTWVGVAFLFVTAFMLLRTIEMQFNRIWNVDKPRSGLQTFFRYWAVLSLGPLLFGAAFAASSLLAALPLWQDTVTDQIALPVRLLPWLLSSGAICALYMLVPNCRVPWRNALLAAVLVATVFEAGKFLFAKAVGLFPSYQLIYGAFAAVPLFLLWIYLAWMLLLLGAELSYSLSHVRSQKRRLPALWQRLLLLQTLWQEQQSGRLPDEARLCRQARDLPPADVGRLLQEFQQQGWATQTQDQHWVWVADLHSLKLEQFFQSLTLHELQQPLPDNIAASAFTALQSWQQQWLAQRREALSMPLSELLPAAATVVGKEREQA</sequence>
<name>A0A9X2WDP2_9GAMM</name>
<reference evidence="8" key="2">
    <citation type="submission" date="2022-08" db="EMBL/GenBank/DDBJ databases">
        <authorList>
            <person name="Dong C."/>
        </authorList>
    </citation>
    <scope>NUCLEOTIDE SEQUENCE</scope>
    <source>
        <strain evidence="8">59MF3M-4</strain>
    </source>
</reference>
<keyword evidence="9" id="KW-1185">Reference proteome</keyword>
<dbReference type="RefSeq" id="WP_260975429.1">
    <property type="nucleotide sequence ID" value="NZ_JAOANI010000014.1"/>
</dbReference>
<dbReference type="PANTHER" id="PTHR30213">
    <property type="entry name" value="INNER MEMBRANE PROTEIN YHJD"/>
    <property type="match status" value="1"/>
</dbReference>
<comment type="subcellular location">
    <subcellularLocation>
        <location evidence="1 7">Cell membrane</location>
        <topology evidence="1 7">Multi-pass membrane protein</topology>
    </subcellularLocation>
</comment>
<dbReference type="InterPro" id="IPR017039">
    <property type="entry name" value="Virul_fac_BrkB"/>
</dbReference>
<evidence type="ECO:0000256" key="7">
    <source>
        <dbReference type="HAMAP-Rule" id="MF_00672"/>
    </source>
</evidence>
<dbReference type="HAMAP" id="MF_00672">
    <property type="entry name" value="UPF0761"/>
    <property type="match status" value="1"/>
</dbReference>
<evidence type="ECO:0000256" key="3">
    <source>
        <dbReference type="ARBA" id="ARBA00022519"/>
    </source>
</evidence>
<dbReference type="Proteomes" id="UP001147830">
    <property type="component" value="Unassembled WGS sequence"/>
</dbReference>
<feature type="transmembrane region" description="Helical" evidence="7">
    <location>
        <begin position="150"/>
        <end position="173"/>
    </location>
</feature>
<evidence type="ECO:0000313" key="8">
    <source>
        <dbReference type="EMBL" id="MCT7358524.1"/>
    </source>
</evidence>
<dbReference type="InterPro" id="IPR023679">
    <property type="entry name" value="UPF0761_bac"/>
</dbReference>
<keyword evidence="3" id="KW-0997">Cell inner membrane</keyword>
<protein>
    <recommendedName>
        <fullName evidence="7">UPF0761 membrane protein NYR02_05755</fullName>
    </recommendedName>
</protein>
<dbReference type="AlphaFoldDB" id="A0A9X2WDP2"/>
<feature type="transmembrane region" description="Helical" evidence="7">
    <location>
        <begin position="45"/>
        <end position="67"/>
    </location>
</feature>
<evidence type="ECO:0000256" key="2">
    <source>
        <dbReference type="ARBA" id="ARBA00022475"/>
    </source>
</evidence>
<comment type="caution">
    <text evidence="8">The sequence shown here is derived from an EMBL/GenBank/DDBJ whole genome shotgun (WGS) entry which is preliminary data.</text>
</comment>
<dbReference type="NCBIfam" id="TIGR00765">
    <property type="entry name" value="yihY_not_rbn"/>
    <property type="match status" value="1"/>
</dbReference>
<evidence type="ECO:0000256" key="6">
    <source>
        <dbReference type="ARBA" id="ARBA00023136"/>
    </source>
</evidence>
<keyword evidence="4 7" id="KW-0812">Transmembrane</keyword>
<evidence type="ECO:0000256" key="4">
    <source>
        <dbReference type="ARBA" id="ARBA00022692"/>
    </source>
</evidence>
<evidence type="ECO:0000256" key="5">
    <source>
        <dbReference type="ARBA" id="ARBA00022989"/>
    </source>
</evidence>
<dbReference type="EMBL" id="JAOANI010000014">
    <property type="protein sequence ID" value="MCT7358524.1"/>
    <property type="molecule type" value="Genomic_DNA"/>
</dbReference>
<comment type="similarity">
    <text evidence="7">Belongs to the UPF0761 family.</text>
</comment>
<gene>
    <name evidence="8" type="ORF">NYR02_05755</name>
</gene>
<organism evidence="8 9">
    <name type="scientific">Thalassolituus pacificus</name>
    <dbReference type="NCBI Taxonomy" id="2975440"/>
    <lineage>
        <taxon>Bacteria</taxon>
        <taxon>Pseudomonadati</taxon>
        <taxon>Pseudomonadota</taxon>
        <taxon>Gammaproteobacteria</taxon>
        <taxon>Oceanospirillales</taxon>
        <taxon>Oceanospirillaceae</taxon>
        <taxon>Thalassolituus</taxon>
    </lineage>
</organism>
<keyword evidence="5 7" id="KW-1133">Transmembrane helix</keyword>
<feature type="transmembrane region" description="Helical" evidence="7">
    <location>
        <begin position="110"/>
        <end position="129"/>
    </location>
</feature>
<reference evidence="8" key="1">
    <citation type="journal article" date="2022" name="Front. Microbiol.">
        <title>Genome-based taxonomic rearrangement of Oceanobacter-related bacteria including the description of Thalassolituus hydrocarbonoclasticus sp. nov. and Thalassolituus pacificus sp. nov. and emended description of the genus Thalassolituus.</title>
        <authorList>
            <person name="Dong C."/>
            <person name="Wei L."/>
            <person name="Wang J."/>
            <person name="Lai Q."/>
            <person name="Huang Z."/>
            <person name="Shao Z."/>
        </authorList>
    </citation>
    <scope>NUCLEOTIDE SEQUENCE</scope>
    <source>
        <strain evidence="8">59MF3M-4</strain>
    </source>
</reference>
<keyword evidence="2 7" id="KW-1003">Cell membrane</keyword>
<dbReference type="Pfam" id="PF03631">
    <property type="entry name" value="Virul_fac_BrkB"/>
    <property type="match status" value="1"/>
</dbReference>
<feature type="transmembrane region" description="Helical" evidence="7">
    <location>
        <begin position="250"/>
        <end position="274"/>
    </location>
</feature>
<dbReference type="GO" id="GO:0005886">
    <property type="term" value="C:plasma membrane"/>
    <property type="evidence" value="ECO:0007669"/>
    <property type="project" value="UniProtKB-SubCell"/>
</dbReference>
<evidence type="ECO:0000256" key="1">
    <source>
        <dbReference type="ARBA" id="ARBA00004651"/>
    </source>
</evidence>
<proteinExistence type="inferred from homology"/>
<feature type="transmembrane region" description="Helical" evidence="7">
    <location>
        <begin position="217"/>
        <end position="238"/>
    </location>
</feature>
<dbReference type="PANTHER" id="PTHR30213:SF0">
    <property type="entry name" value="UPF0761 MEMBRANE PROTEIN YIHY"/>
    <property type="match status" value="1"/>
</dbReference>
<evidence type="ECO:0000313" key="9">
    <source>
        <dbReference type="Proteomes" id="UP001147830"/>
    </source>
</evidence>
<accession>A0A9X2WDP2</accession>
<keyword evidence="6 7" id="KW-0472">Membrane</keyword>